<dbReference type="InterPro" id="IPR011009">
    <property type="entry name" value="Kinase-like_dom_sf"/>
</dbReference>
<dbReference type="InterPro" id="IPR015897">
    <property type="entry name" value="CHK_kinase-like"/>
</dbReference>
<dbReference type="SMART" id="SM00587">
    <property type="entry name" value="CHK"/>
    <property type="match status" value="1"/>
</dbReference>
<proteinExistence type="predicted"/>
<feature type="domain" description="CHK kinase-like" evidence="1">
    <location>
        <begin position="129"/>
        <end position="324"/>
    </location>
</feature>
<gene>
    <name evidence="2" type="ORF">AAG570_004536</name>
</gene>
<reference evidence="2 3" key="1">
    <citation type="submission" date="2024-07" db="EMBL/GenBank/DDBJ databases">
        <title>Chromosome-level genome assembly of the water stick insect Ranatra chinensis (Heteroptera: Nepidae).</title>
        <authorList>
            <person name="Liu X."/>
        </authorList>
    </citation>
    <scope>NUCLEOTIDE SEQUENCE [LARGE SCALE GENOMIC DNA]</scope>
    <source>
        <strain evidence="2">Cailab_2021Rc</strain>
        <tissue evidence="2">Muscle</tissue>
    </source>
</reference>
<protein>
    <recommendedName>
        <fullName evidence="1">CHK kinase-like domain-containing protein</fullName>
    </recommendedName>
</protein>
<dbReference type="PANTHER" id="PTHR11012">
    <property type="entry name" value="PROTEIN KINASE-LIKE DOMAIN-CONTAINING"/>
    <property type="match status" value="1"/>
</dbReference>
<comment type="caution">
    <text evidence="2">The sequence shown here is derived from an EMBL/GenBank/DDBJ whole genome shotgun (WGS) entry which is preliminary data.</text>
</comment>
<evidence type="ECO:0000259" key="1">
    <source>
        <dbReference type="SMART" id="SM00587"/>
    </source>
</evidence>
<organism evidence="2 3">
    <name type="scientific">Ranatra chinensis</name>
    <dbReference type="NCBI Taxonomy" id="642074"/>
    <lineage>
        <taxon>Eukaryota</taxon>
        <taxon>Metazoa</taxon>
        <taxon>Ecdysozoa</taxon>
        <taxon>Arthropoda</taxon>
        <taxon>Hexapoda</taxon>
        <taxon>Insecta</taxon>
        <taxon>Pterygota</taxon>
        <taxon>Neoptera</taxon>
        <taxon>Paraneoptera</taxon>
        <taxon>Hemiptera</taxon>
        <taxon>Heteroptera</taxon>
        <taxon>Panheteroptera</taxon>
        <taxon>Nepomorpha</taxon>
        <taxon>Nepidae</taxon>
        <taxon>Ranatrinae</taxon>
        <taxon>Ranatra</taxon>
    </lineage>
</organism>
<dbReference type="SUPFAM" id="SSF56112">
    <property type="entry name" value="Protein kinase-like (PK-like)"/>
    <property type="match status" value="1"/>
</dbReference>
<accession>A0ABD0YMZ0</accession>
<sequence>MLSASECDTIVRQVIDGDYKILDHEFTKACGGSGFLGDPSFLTIRYKKKHTLEKDQELCRDGDMSEKLELSFFAKQMPKGNIQKEALVRRIGVFTKEAQLYKNVLQPMEKYIEPKIYPRYYYSRDDDMLVLENLAPFGFRTKEPAEPYELDHCRAVVEAVARFQAASVFFESKVSTCFDKYVPQLMVETLFTNKKDHPSYKHIEVSIDAIKGIILEHFPQLSDTVRDGVMEILRSTRRICRPSRKFRNILTHGDLWSNNILFSYDTSGKVKDVRLVDFQLVRYAPPAIDILLFMHLTTTRQFRLDHESELLDHYYETFKRSLHSYGISVDDVIPCLQFVSTVKSYRPTVLGIAALYLHYILLPAEKIKHFMDDPEMYDRIVANNRRDLVSECLRDYEYYRNRVLDSVLEIIESVN</sequence>
<evidence type="ECO:0000313" key="3">
    <source>
        <dbReference type="Proteomes" id="UP001558652"/>
    </source>
</evidence>
<dbReference type="InterPro" id="IPR004119">
    <property type="entry name" value="EcKL"/>
</dbReference>
<dbReference type="Pfam" id="PF02958">
    <property type="entry name" value="EcKL"/>
    <property type="match status" value="1"/>
</dbReference>
<dbReference type="PANTHER" id="PTHR11012:SF48">
    <property type="entry name" value="CHK KINASE-LIKE DOMAIN-CONTAINING PROTEIN-RELATED"/>
    <property type="match status" value="1"/>
</dbReference>
<dbReference type="Proteomes" id="UP001558652">
    <property type="component" value="Unassembled WGS sequence"/>
</dbReference>
<dbReference type="EMBL" id="JBFDAA010000016">
    <property type="protein sequence ID" value="KAL1117209.1"/>
    <property type="molecule type" value="Genomic_DNA"/>
</dbReference>
<evidence type="ECO:0000313" key="2">
    <source>
        <dbReference type="EMBL" id="KAL1117209.1"/>
    </source>
</evidence>
<name>A0ABD0YMZ0_9HEMI</name>
<dbReference type="Gene3D" id="3.90.1200.10">
    <property type="match status" value="1"/>
</dbReference>
<keyword evidence="3" id="KW-1185">Reference proteome</keyword>
<dbReference type="AlphaFoldDB" id="A0ABD0YMZ0"/>